<dbReference type="Pfam" id="PF00176">
    <property type="entry name" value="SNF2-rel_dom"/>
    <property type="match status" value="1"/>
</dbReference>
<dbReference type="GO" id="GO:0016787">
    <property type="term" value="F:hydrolase activity"/>
    <property type="evidence" value="ECO:0007669"/>
    <property type="project" value="UniProtKB-KW"/>
</dbReference>
<keyword evidence="3" id="KW-0547">Nucleotide-binding</keyword>
<organism evidence="3">
    <name type="scientific">uncultured virus</name>
    <dbReference type="NCBI Taxonomy" id="340016"/>
    <lineage>
        <taxon>Viruses</taxon>
        <taxon>environmental samples</taxon>
    </lineage>
</organism>
<evidence type="ECO:0000256" key="1">
    <source>
        <dbReference type="ARBA" id="ARBA00022801"/>
    </source>
</evidence>
<accession>A0A218MKL4</accession>
<keyword evidence="3" id="KW-0347">Helicase</keyword>
<dbReference type="PROSITE" id="PS51194">
    <property type="entry name" value="HELICASE_CTER"/>
    <property type="match status" value="1"/>
</dbReference>
<dbReference type="Gene3D" id="3.40.50.300">
    <property type="entry name" value="P-loop containing nucleotide triphosphate hydrolases"/>
    <property type="match status" value="1"/>
</dbReference>
<evidence type="ECO:0000259" key="2">
    <source>
        <dbReference type="PROSITE" id="PS51194"/>
    </source>
</evidence>
<keyword evidence="3" id="KW-0067">ATP-binding</keyword>
<proteinExistence type="predicted"/>
<name>A0A218MKL4_9VIRU</name>
<dbReference type="Pfam" id="PF00271">
    <property type="entry name" value="Helicase_C"/>
    <property type="match status" value="1"/>
</dbReference>
<keyword evidence="1" id="KW-0378">Hydrolase</keyword>
<dbReference type="InterPro" id="IPR027417">
    <property type="entry name" value="P-loop_NTPase"/>
</dbReference>
<dbReference type="CDD" id="cd18793">
    <property type="entry name" value="SF2_C_SNF"/>
    <property type="match status" value="1"/>
</dbReference>
<dbReference type="SUPFAM" id="SSF52540">
    <property type="entry name" value="P-loop containing nucleoside triphosphate hydrolases"/>
    <property type="match status" value="2"/>
</dbReference>
<dbReference type="InterPro" id="IPR049730">
    <property type="entry name" value="SNF2/RAD54-like_C"/>
</dbReference>
<dbReference type="PANTHER" id="PTHR10799">
    <property type="entry name" value="SNF2/RAD54 HELICASE FAMILY"/>
    <property type="match status" value="1"/>
</dbReference>
<dbReference type="Gene3D" id="3.40.50.10810">
    <property type="entry name" value="Tandem AAA-ATPase domain"/>
    <property type="match status" value="1"/>
</dbReference>
<reference evidence="3" key="1">
    <citation type="submission" date="2016-10" db="EMBL/GenBank/DDBJ databases">
        <authorList>
            <person name="Varghese N."/>
        </authorList>
    </citation>
    <scope>NUCLEOTIDE SEQUENCE</scope>
</reference>
<dbReference type="InterPro" id="IPR038718">
    <property type="entry name" value="SNF2-like_sf"/>
</dbReference>
<dbReference type="InterPro" id="IPR000330">
    <property type="entry name" value="SNF2_N"/>
</dbReference>
<dbReference type="GO" id="GO:0004386">
    <property type="term" value="F:helicase activity"/>
    <property type="evidence" value="ECO:0007669"/>
    <property type="project" value="UniProtKB-KW"/>
</dbReference>
<sequence>MINYKFKTKPYEHQLKALDKSVDKKEYGYFMEMGTGKSKVLIDNMSMLYDKGKINGALIIAPKGVYNNWYSQEIPNHLASHIQPKMVLWTASTSKAKDKEYQLLFATGYDLHILVMNVEAFSTDKGRLFAGKFLRAHRTLMAIDESTTIKNPTAKRTKAIVALGKEAYYKRILTGSPVTKSPLDLFSQCQFLNDSLIESGSYYSFKNRYAVMKTHNFGGRRVQLVHSYQRLDELASILKKFSYRVLKEDCLDLPDKIYIKREVELSKEQKEAYSTMKSAALAAVKGKLATAPHVLTQMMRLHQITCGHLKNDDDSISELKNNRMDSLLELLEEVEGKVIIWANYVHDVEKIVATLCKEYGPETVVQYYGATAQPQRQKAIKDFQDSNSKVKYFVGNPQTAGYGITLTEAGTVVYFSNGYDLEKRLQSEDRAHRIGQKKSVTYVDLIAPKTVDEKIVKALRNKIDIASQVMGEDLKEWI</sequence>
<dbReference type="InterPro" id="IPR001650">
    <property type="entry name" value="Helicase_C-like"/>
</dbReference>
<dbReference type="SMART" id="SM00490">
    <property type="entry name" value="HELICc"/>
    <property type="match status" value="1"/>
</dbReference>
<feature type="domain" description="Helicase C-terminal" evidence="2">
    <location>
        <begin position="326"/>
        <end position="478"/>
    </location>
</feature>
<reference evidence="3" key="2">
    <citation type="journal article" date="2017" name="Nat. Commun.">
        <title>Single-virus genomics reveals hidden cosmopolitan and abundant viruses.</title>
        <authorList>
            <person name="Martinez-Hernandez F."/>
            <person name="Fornas O."/>
            <person name="Lluesma Gomez M."/>
            <person name="Bolduc B."/>
            <person name="de la Cruz Pena M.J."/>
            <person name="Martinez J.M."/>
            <person name="Anton J."/>
            <person name="Gasol J.M."/>
            <person name="Rosselli R."/>
            <person name="Rodriguez-Valera F."/>
            <person name="Sullivan M.B."/>
            <person name="Acinas S.G."/>
            <person name="Martinez-Garcia M."/>
        </authorList>
    </citation>
    <scope>NUCLEOTIDE SEQUENCE</scope>
</reference>
<dbReference type="EMBL" id="KY052797">
    <property type="protein sequence ID" value="ASE99819.1"/>
    <property type="molecule type" value="Genomic_DNA"/>
</dbReference>
<evidence type="ECO:0000313" key="3">
    <source>
        <dbReference type="EMBL" id="ASE99819.1"/>
    </source>
</evidence>
<protein>
    <submittedName>
        <fullName evidence="3">Putative helicase</fullName>
    </submittedName>
</protein>
<dbReference type="GO" id="GO:0005524">
    <property type="term" value="F:ATP binding"/>
    <property type="evidence" value="ECO:0007669"/>
    <property type="project" value="InterPro"/>
</dbReference>